<evidence type="ECO:0008006" key="4">
    <source>
        <dbReference type="Google" id="ProtNLM"/>
    </source>
</evidence>
<sequence>MKKTIYLLVMLFGATLVSAQGIDFSGTWKLNRSESKLGDQFSMAPNEIIVIHKINEMDIEKHSSFQGQNFTTKDNLTLDGRECVNVGFMDTEKKSTAVWSDDEKMLTITSKIPMQGETMTIVEVYKMDGKNMVIEVSASSSYGDMSEMMVYNKQ</sequence>
<reference evidence="2 3" key="1">
    <citation type="submission" date="2019-11" db="EMBL/GenBank/DDBJ databases">
        <authorList>
            <person name="Zheng R.K."/>
            <person name="Sun C.M."/>
        </authorList>
    </citation>
    <scope>NUCLEOTIDE SEQUENCE [LARGE SCALE GENOMIC DNA]</scope>
    <source>
        <strain evidence="2 3">WC007</strain>
    </source>
</reference>
<proteinExistence type="predicted"/>
<dbReference type="AlphaFoldDB" id="A0A6I6JJ39"/>
<evidence type="ECO:0000313" key="3">
    <source>
        <dbReference type="Proteomes" id="UP000428260"/>
    </source>
</evidence>
<evidence type="ECO:0000256" key="1">
    <source>
        <dbReference type="SAM" id="SignalP"/>
    </source>
</evidence>
<dbReference type="RefSeq" id="WP_158863268.1">
    <property type="nucleotide sequence ID" value="NZ_CP046401.1"/>
</dbReference>
<evidence type="ECO:0000313" key="2">
    <source>
        <dbReference type="EMBL" id="QGY42786.1"/>
    </source>
</evidence>
<dbReference type="KEGG" id="mcos:GM418_03705"/>
<protein>
    <recommendedName>
        <fullName evidence="4">Lipocalin-like domain-containing protein</fullName>
    </recommendedName>
</protein>
<dbReference type="EMBL" id="CP046401">
    <property type="protein sequence ID" value="QGY42786.1"/>
    <property type="molecule type" value="Genomic_DNA"/>
</dbReference>
<gene>
    <name evidence="2" type="ORF">GM418_03705</name>
</gene>
<organism evidence="2 3">
    <name type="scientific">Maribellus comscasis</name>
    <dbReference type="NCBI Taxonomy" id="2681766"/>
    <lineage>
        <taxon>Bacteria</taxon>
        <taxon>Pseudomonadati</taxon>
        <taxon>Bacteroidota</taxon>
        <taxon>Bacteroidia</taxon>
        <taxon>Marinilabiliales</taxon>
        <taxon>Prolixibacteraceae</taxon>
        <taxon>Maribellus</taxon>
    </lineage>
</organism>
<feature type="chain" id="PRO_5026131831" description="Lipocalin-like domain-containing protein" evidence="1">
    <location>
        <begin position="20"/>
        <end position="154"/>
    </location>
</feature>
<feature type="signal peptide" evidence="1">
    <location>
        <begin position="1"/>
        <end position="19"/>
    </location>
</feature>
<name>A0A6I6JJ39_9BACT</name>
<keyword evidence="1" id="KW-0732">Signal</keyword>
<dbReference type="Proteomes" id="UP000428260">
    <property type="component" value="Chromosome"/>
</dbReference>
<accession>A0A6I6JJ39</accession>
<keyword evidence="3" id="KW-1185">Reference proteome</keyword>